<dbReference type="PANTHER" id="PTHR16038">
    <property type="entry name" value="NOP SEVEN ASSOCIATED PROTEIN 1"/>
    <property type="match status" value="1"/>
</dbReference>
<dbReference type="Gene3D" id="2.130.10.10">
    <property type="entry name" value="YVTN repeat-like/Quinoprotein amine dehydrogenase"/>
    <property type="match status" value="2"/>
</dbReference>
<evidence type="ECO:0000313" key="2">
    <source>
        <dbReference type="EMBL" id="CAK1555998.1"/>
    </source>
</evidence>
<accession>A0AAV1K2K1</accession>
<dbReference type="InterPro" id="IPR015943">
    <property type="entry name" value="WD40/YVTN_repeat-like_dom_sf"/>
</dbReference>
<dbReference type="SUPFAM" id="SSF50978">
    <property type="entry name" value="WD40 repeat-like"/>
    <property type="match status" value="1"/>
</dbReference>
<proteinExistence type="predicted"/>
<dbReference type="InterPro" id="IPR036322">
    <property type="entry name" value="WD40_repeat_dom_sf"/>
</dbReference>
<name>A0AAV1K2K1_9NEOP</name>
<evidence type="ECO:0000256" key="1">
    <source>
        <dbReference type="SAM" id="MobiDB-lite"/>
    </source>
</evidence>
<evidence type="ECO:0008006" key="4">
    <source>
        <dbReference type="Google" id="ProtNLM"/>
    </source>
</evidence>
<dbReference type="GO" id="GO:0030687">
    <property type="term" value="C:preribosome, large subunit precursor"/>
    <property type="evidence" value="ECO:0007669"/>
    <property type="project" value="TreeGrafter"/>
</dbReference>
<dbReference type="InterPro" id="IPR001680">
    <property type="entry name" value="WD40_rpt"/>
</dbReference>
<dbReference type="EMBL" id="CAVLEF010000281">
    <property type="protein sequence ID" value="CAK1555998.1"/>
    <property type="molecule type" value="Genomic_DNA"/>
</dbReference>
<organism evidence="2 3">
    <name type="scientific">Leptosia nina</name>
    <dbReference type="NCBI Taxonomy" id="320188"/>
    <lineage>
        <taxon>Eukaryota</taxon>
        <taxon>Metazoa</taxon>
        <taxon>Ecdysozoa</taxon>
        <taxon>Arthropoda</taxon>
        <taxon>Hexapoda</taxon>
        <taxon>Insecta</taxon>
        <taxon>Pterygota</taxon>
        <taxon>Neoptera</taxon>
        <taxon>Endopterygota</taxon>
        <taxon>Lepidoptera</taxon>
        <taxon>Glossata</taxon>
        <taxon>Ditrysia</taxon>
        <taxon>Papilionoidea</taxon>
        <taxon>Pieridae</taxon>
        <taxon>Pierinae</taxon>
        <taxon>Leptosia</taxon>
    </lineage>
</organism>
<dbReference type="Proteomes" id="UP001497472">
    <property type="component" value="Unassembled WGS sequence"/>
</dbReference>
<dbReference type="SMART" id="SM00320">
    <property type="entry name" value="WD40"/>
    <property type="match status" value="4"/>
</dbReference>
<gene>
    <name evidence="2" type="ORF">LNINA_LOCUS14776</name>
</gene>
<dbReference type="PANTHER" id="PTHR16038:SF4">
    <property type="entry name" value="WD REPEAT-CONTAINING PROTEIN 74"/>
    <property type="match status" value="1"/>
</dbReference>
<dbReference type="GO" id="GO:0042273">
    <property type="term" value="P:ribosomal large subunit biogenesis"/>
    <property type="evidence" value="ECO:0007669"/>
    <property type="project" value="InterPro"/>
</dbReference>
<protein>
    <recommendedName>
        <fullName evidence="4">WD repeat-containing protein 74</fullName>
    </recommendedName>
</protein>
<feature type="region of interest" description="Disordered" evidence="1">
    <location>
        <begin position="363"/>
        <end position="391"/>
    </location>
</feature>
<dbReference type="GO" id="GO:0005730">
    <property type="term" value="C:nucleolus"/>
    <property type="evidence" value="ECO:0007669"/>
    <property type="project" value="InterPro"/>
</dbReference>
<dbReference type="AlphaFoldDB" id="A0AAV1K2K1"/>
<keyword evidence="3" id="KW-1185">Reference proteome</keyword>
<sequence>MLLTEDKEIDLFVASRIGSFKHVKYHTNASKNSKKCIENLVDIKSLKKDDSILHMDWGDDKQTEILLARKNRQIESYNTEKGLTKSYTATFGEGNIIGVARCDSRIIAGVASGVVQIWSESDRAIENPDVIETKGKLDCLRVWQHSNVFATGGEENELKVWKVGEPSPTFIAKNLPHDWLQLRRPVWVSDLTFLEENLLAVCSRHGYIRLYDTRVQRRPVSSIDTPGLAATCITNGFEERQVFVGFGRGQLHQVDFRKSRLDKGYKGAAGAITSVALCERDRLVVSASLDRHLRVHERESKNCIYKQYLTSKLTGVLVQTATSTPLKKAESEIKVEEEEEVTVKVDETDDLDEIFDSMETISERPRKKLNPDPLATGEAKKLRPSLEGSTVDTDEDAILKLLKSTEKTRKKREKLKRAKKEKSLFFNA</sequence>
<reference evidence="2 3" key="1">
    <citation type="submission" date="2023-11" db="EMBL/GenBank/DDBJ databases">
        <authorList>
            <person name="Okamura Y."/>
        </authorList>
    </citation>
    <scope>NUCLEOTIDE SEQUENCE [LARGE SCALE GENOMIC DNA]</scope>
</reference>
<comment type="caution">
    <text evidence="2">The sequence shown here is derived from an EMBL/GenBank/DDBJ whole genome shotgun (WGS) entry which is preliminary data.</text>
</comment>
<dbReference type="Pfam" id="PF00400">
    <property type="entry name" value="WD40"/>
    <property type="match status" value="1"/>
</dbReference>
<dbReference type="InterPro" id="IPR037379">
    <property type="entry name" value="WDR74/Nsa1"/>
</dbReference>
<evidence type="ECO:0000313" key="3">
    <source>
        <dbReference type="Proteomes" id="UP001497472"/>
    </source>
</evidence>